<gene>
    <name evidence="9" type="ORF">Pbs1_26280</name>
</gene>
<evidence type="ECO:0000256" key="1">
    <source>
        <dbReference type="ARBA" id="ARBA00004651"/>
    </source>
</evidence>
<evidence type="ECO:0000259" key="7">
    <source>
        <dbReference type="Pfam" id="PF02706"/>
    </source>
</evidence>
<keyword evidence="2" id="KW-1003">Cell membrane</keyword>
<dbReference type="Pfam" id="PF13807">
    <property type="entry name" value="GNVR"/>
    <property type="match status" value="1"/>
</dbReference>
<dbReference type="GO" id="GO:0005886">
    <property type="term" value="C:plasma membrane"/>
    <property type="evidence" value="ECO:0007669"/>
    <property type="project" value="UniProtKB-SubCell"/>
</dbReference>
<reference evidence="9" key="1">
    <citation type="submission" date="2024-08" db="EMBL/GenBank/DDBJ databases">
        <title>Whole genome sequence of Tenacibaculum sp. strain pbs-1 associated with black-spot shell disease in Akoya pearl oysters.</title>
        <authorList>
            <person name="Sakatoku A."/>
            <person name="Suzuki T."/>
            <person name="Hatano K."/>
            <person name="Seki M."/>
            <person name="Tanaka D."/>
            <person name="Nakamura S."/>
            <person name="Suzuki N."/>
            <person name="Isshiki T."/>
        </authorList>
    </citation>
    <scope>NUCLEOTIDE SEQUENCE</scope>
    <source>
        <strain evidence="9">Pbs-1</strain>
    </source>
</reference>
<dbReference type="PANTHER" id="PTHR32309">
    <property type="entry name" value="TYROSINE-PROTEIN KINASE"/>
    <property type="match status" value="1"/>
</dbReference>
<evidence type="ECO:0000256" key="3">
    <source>
        <dbReference type="ARBA" id="ARBA00022692"/>
    </source>
</evidence>
<accession>A0AB33L6E2</accession>
<organism evidence="9">
    <name type="scientific">Tenacibaculum sp. Pbs-1</name>
    <dbReference type="NCBI Taxonomy" id="3238748"/>
    <lineage>
        <taxon>Bacteria</taxon>
        <taxon>Pseudomonadati</taxon>
        <taxon>Bacteroidota</taxon>
        <taxon>Flavobacteriia</taxon>
        <taxon>Flavobacteriales</taxon>
        <taxon>Flavobacteriaceae</taxon>
        <taxon>Tenacibaculum</taxon>
    </lineage>
</organism>
<evidence type="ECO:0000256" key="5">
    <source>
        <dbReference type="ARBA" id="ARBA00023136"/>
    </source>
</evidence>
<dbReference type="PANTHER" id="PTHR32309:SF13">
    <property type="entry name" value="FERRIC ENTEROBACTIN TRANSPORT PROTEIN FEPE"/>
    <property type="match status" value="1"/>
</dbReference>
<proteinExistence type="predicted"/>
<protein>
    <submittedName>
        <fullName evidence="9">Wzz/FepE/Etk N-terminal domain-containing protein</fullName>
    </submittedName>
</protein>
<name>A0AB33L6E2_9FLAO</name>
<evidence type="ECO:0000256" key="6">
    <source>
        <dbReference type="SAM" id="Phobius"/>
    </source>
</evidence>
<feature type="domain" description="Polysaccharide chain length determinant N-terminal" evidence="7">
    <location>
        <begin position="11"/>
        <end position="65"/>
    </location>
</feature>
<evidence type="ECO:0000256" key="4">
    <source>
        <dbReference type="ARBA" id="ARBA00022989"/>
    </source>
</evidence>
<dbReference type="InterPro" id="IPR050445">
    <property type="entry name" value="Bact_polysacc_biosynth/exp"/>
</dbReference>
<feature type="domain" description="Tyrosine-protein kinase G-rich" evidence="8">
    <location>
        <begin position="275"/>
        <end position="352"/>
    </location>
</feature>
<dbReference type="GO" id="GO:0004713">
    <property type="term" value="F:protein tyrosine kinase activity"/>
    <property type="evidence" value="ECO:0007669"/>
    <property type="project" value="TreeGrafter"/>
</dbReference>
<dbReference type="InterPro" id="IPR032807">
    <property type="entry name" value="GNVR"/>
</dbReference>
<evidence type="ECO:0000259" key="8">
    <source>
        <dbReference type="Pfam" id="PF13807"/>
    </source>
</evidence>
<keyword evidence="5 6" id="KW-0472">Membrane</keyword>
<comment type="subcellular location">
    <subcellularLocation>
        <location evidence="1">Cell membrane</location>
        <topology evidence="1">Multi-pass membrane protein</topology>
    </subcellularLocation>
</comment>
<dbReference type="AlphaFoldDB" id="A0AB33L6E2"/>
<feature type="transmembrane region" description="Helical" evidence="6">
    <location>
        <begin position="29"/>
        <end position="48"/>
    </location>
</feature>
<dbReference type="InterPro" id="IPR003856">
    <property type="entry name" value="LPS_length_determ_N"/>
</dbReference>
<evidence type="ECO:0000256" key="2">
    <source>
        <dbReference type="ARBA" id="ARBA00022475"/>
    </source>
</evidence>
<evidence type="ECO:0000313" key="9">
    <source>
        <dbReference type="EMBL" id="BFP69285.1"/>
    </source>
</evidence>
<feature type="transmembrane region" description="Helical" evidence="6">
    <location>
        <begin position="331"/>
        <end position="350"/>
    </location>
</feature>
<keyword evidence="3 6" id="KW-0812">Transmembrane</keyword>
<keyword evidence="4 6" id="KW-1133">Transmembrane helix</keyword>
<dbReference type="EMBL" id="AP035888">
    <property type="protein sequence ID" value="BFP69285.1"/>
    <property type="molecule type" value="Genomic_DNA"/>
</dbReference>
<sequence length="366" mass="41495">MESKAKYTSNDEIDLLEIFKTIWEGRRTVIKFLIVFVVIGVFIAVFSAKEYTAFTTLVPQTSDSKVGGNLGGLAAMAGINLGGGGSTESIPPTLYPKIVQSVTFQRELLKTPLKFSNVEKVVTYQEYYVSYTKFNLLKTIKEYTIGLPGKITTFIKSDNETITEAGNDSIYRITKNESKLFKKIQEQLVIENNKKDGFVKISFSMPEALAAAQMTKKAQTILQKVITNFKIEKAEQELNFIQQRYNEVKLGFEKKQAELASYKDRNQGLITSRSQSYLRRIESEYNLAFNLYSELAKQLETQKIKVKENTPVFTVIEPVSVPVEKSKPKRGVVVVVWLFLGVFWGVMFVLGKDWIQNLKKSESTLT</sequence>
<dbReference type="Pfam" id="PF02706">
    <property type="entry name" value="Wzz"/>
    <property type="match status" value="1"/>
</dbReference>